<gene>
    <name evidence="2" type="ORF">FPZ12_006580</name>
</gene>
<evidence type="ECO:0000313" key="3">
    <source>
        <dbReference type="Proteomes" id="UP000319769"/>
    </source>
</evidence>
<accession>A0A5N0VEZ3</accession>
<dbReference type="Gene3D" id="3.60.40.10">
    <property type="entry name" value="PPM-type phosphatase domain"/>
    <property type="match status" value="1"/>
</dbReference>
<feature type="region of interest" description="Disordered" evidence="1">
    <location>
        <begin position="1"/>
        <end position="21"/>
    </location>
</feature>
<protein>
    <submittedName>
        <fullName evidence="2">SpoIIE family protein phosphatase</fullName>
    </submittedName>
</protein>
<sequence>MPTIKVAEQAGVGTDGRPRPSEDHVVVLENAVVVLDGATALRSDTLSGGWYAGVLTKQLTDELRARPEGELPRILADAISAVAETHGLQPGASPSSTVAMVRWLGNRVDGLVLADSPIVAFGRNGCDLLADDRLVSLRRQGKLVTGADVRAQRNVGFWVAEADPLAAYQSYCRTWTDVDAVLLATDGVSAGVDDYGLFDWQRVLELVRTQGAEAVLEAVRAAERADPDGAKWRRAKRHDDQALVLIEFP</sequence>
<dbReference type="Proteomes" id="UP000319769">
    <property type="component" value="Unassembled WGS sequence"/>
</dbReference>
<dbReference type="SUPFAM" id="SSF81606">
    <property type="entry name" value="PP2C-like"/>
    <property type="match status" value="1"/>
</dbReference>
<evidence type="ECO:0000256" key="1">
    <source>
        <dbReference type="SAM" id="MobiDB-lite"/>
    </source>
</evidence>
<dbReference type="AlphaFoldDB" id="A0A5N0VEZ3"/>
<proteinExistence type="predicted"/>
<dbReference type="EMBL" id="VMNW02000006">
    <property type="protein sequence ID" value="KAA9164917.1"/>
    <property type="molecule type" value="Genomic_DNA"/>
</dbReference>
<organism evidence="2 3">
    <name type="scientific">Amycolatopsis acidicola</name>
    <dbReference type="NCBI Taxonomy" id="2596893"/>
    <lineage>
        <taxon>Bacteria</taxon>
        <taxon>Bacillati</taxon>
        <taxon>Actinomycetota</taxon>
        <taxon>Actinomycetes</taxon>
        <taxon>Pseudonocardiales</taxon>
        <taxon>Pseudonocardiaceae</taxon>
        <taxon>Amycolatopsis</taxon>
    </lineage>
</organism>
<dbReference type="InterPro" id="IPR036457">
    <property type="entry name" value="PPM-type-like_dom_sf"/>
</dbReference>
<dbReference type="RefSeq" id="WP_144746542.1">
    <property type="nucleotide sequence ID" value="NZ_VMNW02000006.1"/>
</dbReference>
<name>A0A5N0VEZ3_9PSEU</name>
<evidence type="ECO:0000313" key="2">
    <source>
        <dbReference type="EMBL" id="KAA9164917.1"/>
    </source>
</evidence>
<comment type="caution">
    <text evidence="2">The sequence shown here is derived from an EMBL/GenBank/DDBJ whole genome shotgun (WGS) entry which is preliminary data.</text>
</comment>
<reference evidence="2" key="1">
    <citation type="submission" date="2019-09" db="EMBL/GenBank/DDBJ databases">
        <authorList>
            <person name="Teo W.F.A."/>
            <person name="Duangmal K."/>
        </authorList>
    </citation>
    <scope>NUCLEOTIDE SEQUENCE [LARGE SCALE GENOMIC DNA]</scope>
    <source>
        <strain evidence="2">K81G1</strain>
    </source>
</reference>
<dbReference type="OrthoDB" id="3190646at2"/>
<keyword evidence="3" id="KW-1185">Reference proteome</keyword>